<evidence type="ECO:0000313" key="2">
    <source>
        <dbReference type="Proteomes" id="UP000012338"/>
    </source>
</evidence>
<evidence type="ECO:0000313" key="1">
    <source>
        <dbReference type="EMBL" id="ENI08886.1"/>
    </source>
</evidence>
<gene>
    <name evidence="1" type="ORF">COCC4DRAFT_161711</name>
</gene>
<reference evidence="2" key="2">
    <citation type="journal article" date="2013" name="PLoS Genet.">
        <title>Comparative genome structure, secondary metabolite, and effector coding capacity across Cochliobolus pathogens.</title>
        <authorList>
            <person name="Condon B.J."/>
            <person name="Leng Y."/>
            <person name="Wu D."/>
            <person name="Bushley K.E."/>
            <person name="Ohm R.A."/>
            <person name="Otillar R."/>
            <person name="Martin J."/>
            <person name="Schackwitz W."/>
            <person name="Grimwood J."/>
            <person name="MohdZainudin N."/>
            <person name="Xue C."/>
            <person name="Wang R."/>
            <person name="Manning V.A."/>
            <person name="Dhillon B."/>
            <person name="Tu Z.J."/>
            <person name="Steffenson B.J."/>
            <person name="Salamov A."/>
            <person name="Sun H."/>
            <person name="Lowry S."/>
            <person name="LaButti K."/>
            <person name="Han J."/>
            <person name="Copeland A."/>
            <person name="Lindquist E."/>
            <person name="Barry K."/>
            <person name="Schmutz J."/>
            <person name="Baker S.E."/>
            <person name="Ciuffetti L.M."/>
            <person name="Grigoriev I.V."/>
            <person name="Zhong S."/>
            <person name="Turgeon B.G."/>
        </authorList>
    </citation>
    <scope>NUCLEOTIDE SEQUENCE [LARGE SCALE GENOMIC DNA]</scope>
    <source>
        <strain evidence="2">C4 / ATCC 48331 / race T</strain>
    </source>
</reference>
<dbReference type="OrthoDB" id="3683655at2759"/>
<organism evidence="1 2">
    <name type="scientific">Cochliobolus heterostrophus (strain C4 / ATCC 48331 / race T)</name>
    <name type="common">Southern corn leaf blight fungus</name>
    <name type="synonym">Bipolaris maydis</name>
    <dbReference type="NCBI Taxonomy" id="665024"/>
    <lineage>
        <taxon>Eukaryota</taxon>
        <taxon>Fungi</taxon>
        <taxon>Dikarya</taxon>
        <taxon>Ascomycota</taxon>
        <taxon>Pezizomycotina</taxon>
        <taxon>Dothideomycetes</taxon>
        <taxon>Pleosporomycetidae</taxon>
        <taxon>Pleosporales</taxon>
        <taxon>Pleosporineae</taxon>
        <taxon>Pleosporaceae</taxon>
        <taxon>Bipolaris</taxon>
    </lineage>
</organism>
<name>N4XRC0_COCH4</name>
<dbReference type="EMBL" id="KB733447">
    <property type="protein sequence ID" value="ENI08886.1"/>
    <property type="molecule type" value="Genomic_DNA"/>
</dbReference>
<sequence length="55" mass="5807">TPSSLSCSPATTSPGHYPPRCEAHSSICSPLPTSPQPPHVLLTPEKRVCLTVIVK</sequence>
<dbReference type="Proteomes" id="UP000012338">
    <property type="component" value="Unassembled WGS sequence"/>
</dbReference>
<dbReference type="AlphaFoldDB" id="N4XRC0"/>
<keyword evidence="2" id="KW-1185">Reference proteome</keyword>
<reference evidence="1 2" key="1">
    <citation type="journal article" date="2012" name="PLoS Pathog.">
        <title>Diverse lifestyles and strategies of plant pathogenesis encoded in the genomes of eighteen Dothideomycetes fungi.</title>
        <authorList>
            <person name="Ohm R.A."/>
            <person name="Feau N."/>
            <person name="Henrissat B."/>
            <person name="Schoch C.L."/>
            <person name="Horwitz B.A."/>
            <person name="Barry K.W."/>
            <person name="Condon B.J."/>
            <person name="Copeland A.C."/>
            <person name="Dhillon B."/>
            <person name="Glaser F."/>
            <person name="Hesse C.N."/>
            <person name="Kosti I."/>
            <person name="LaButti K."/>
            <person name="Lindquist E.A."/>
            <person name="Lucas S."/>
            <person name="Salamov A.A."/>
            <person name="Bradshaw R.E."/>
            <person name="Ciuffetti L."/>
            <person name="Hamelin R.C."/>
            <person name="Kema G.H.J."/>
            <person name="Lawrence C."/>
            <person name="Scott J.A."/>
            <person name="Spatafora J.W."/>
            <person name="Turgeon B.G."/>
            <person name="de Wit P.J.G.M."/>
            <person name="Zhong S."/>
            <person name="Goodwin S.B."/>
            <person name="Grigoriev I.V."/>
        </authorList>
    </citation>
    <scope>NUCLEOTIDE SEQUENCE [LARGE SCALE GENOMIC DNA]</scope>
    <source>
        <strain evidence="2">C4 / ATCC 48331 / race T</strain>
    </source>
</reference>
<dbReference type="HOGENOM" id="CLU_3055851_0_0_1"/>
<protein>
    <submittedName>
        <fullName evidence="1">Uncharacterized protein</fullName>
    </submittedName>
</protein>
<accession>N4XRC0</accession>
<feature type="non-terminal residue" evidence="1">
    <location>
        <position position="1"/>
    </location>
</feature>
<proteinExistence type="predicted"/>